<organism evidence="2 3">
    <name type="scientific">Batillaria attramentaria</name>
    <dbReference type="NCBI Taxonomy" id="370345"/>
    <lineage>
        <taxon>Eukaryota</taxon>
        <taxon>Metazoa</taxon>
        <taxon>Spiralia</taxon>
        <taxon>Lophotrochozoa</taxon>
        <taxon>Mollusca</taxon>
        <taxon>Gastropoda</taxon>
        <taxon>Caenogastropoda</taxon>
        <taxon>Sorbeoconcha</taxon>
        <taxon>Cerithioidea</taxon>
        <taxon>Batillariidae</taxon>
        <taxon>Batillaria</taxon>
    </lineage>
</organism>
<accession>A0ABD0J4W6</accession>
<proteinExistence type="predicted"/>
<comment type="caution">
    <text evidence="2">The sequence shown here is derived from an EMBL/GenBank/DDBJ whole genome shotgun (WGS) entry which is preliminary data.</text>
</comment>
<keyword evidence="3" id="KW-1185">Reference proteome</keyword>
<dbReference type="Proteomes" id="UP001519460">
    <property type="component" value="Unassembled WGS sequence"/>
</dbReference>
<feature type="signal peptide" evidence="1">
    <location>
        <begin position="1"/>
        <end position="19"/>
    </location>
</feature>
<evidence type="ECO:0000313" key="3">
    <source>
        <dbReference type="Proteomes" id="UP001519460"/>
    </source>
</evidence>
<reference evidence="2 3" key="1">
    <citation type="journal article" date="2023" name="Sci. Data">
        <title>Genome assembly of the Korean intertidal mud-creeper Batillaria attramentaria.</title>
        <authorList>
            <person name="Patra A.K."/>
            <person name="Ho P.T."/>
            <person name="Jun S."/>
            <person name="Lee S.J."/>
            <person name="Kim Y."/>
            <person name="Won Y.J."/>
        </authorList>
    </citation>
    <scope>NUCLEOTIDE SEQUENCE [LARGE SCALE GENOMIC DNA]</scope>
    <source>
        <strain evidence="2">Wonlab-2016</strain>
    </source>
</reference>
<name>A0ABD0J4W6_9CAEN</name>
<dbReference type="AlphaFoldDB" id="A0ABD0J4W6"/>
<feature type="chain" id="PRO_5044798420" evidence="1">
    <location>
        <begin position="20"/>
        <end position="70"/>
    </location>
</feature>
<evidence type="ECO:0000313" key="2">
    <source>
        <dbReference type="EMBL" id="KAK7460759.1"/>
    </source>
</evidence>
<sequence length="70" mass="7235">MKPASAPLLGVFRLKLVRSGLVAEVDQSGDVVVTVATVVDYSVAEVASSGTGGDESVVDKVKCDLDMSEH</sequence>
<protein>
    <submittedName>
        <fullName evidence="2">Uncharacterized protein</fullName>
    </submittedName>
</protein>
<evidence type="ECO:0000256" key="1">
    <source>
        <dbReference type="SAM" id="SignalP"/>
    </source>
</evidence>
<keyword evidence="1" id="KW-0732">Signal</keyword>
<gene>
    <name evidence="2" type="ORF">BaRGS_00038837</name>
</gene>
<dbReference type="EMBL" id="JACVVK020000646">
    <property type="protein sequence ID" value="KAK7460759.1"/>
    <property type="molecule type" value="Genomic_DNA"/>
</dbReference>